<dbReference type="EMBL" id="CP119313">
    <property type="protein sequence ID" value="WEK18901.1"/>
    <property type="molecule type" value="Genomic_DNA"/>
</dbReference>
<evidence type="ECO:0000313" key="1">
    <source>
        <dbReference type="EMBL" id="WEK18901.1"/>
    </source>
</evidence>
<name>A0AAJ6B6W7_9SPHI</name>
<dbReference type="InterPro" id="IPR036378">
    <property type="entry name" value="FAS1_dom_sf"/>
</dbReference>
<dbReference type="PROSITE" id="PS51257">
    <property type="entry name" value="PROKAR_LIPOPROTEIN"/>
    <property type="match status" value="1"/>
</dbReference>
<proteinExistence type="predicted"/>
<dbReference type="Proteomes" id="UP001214530">
    <property type="component" value="Chromosome"/>
</dbReference>
<protein>
    <recommendedName>
        <fullName evidence="3">FAS1 domain-containing protein</fullName>
    </recommendedName>
</protein>
<gene>
    <name evidence="1" type="ORF">P0Y49_19190</name>
</gene>
<dbReference type="SUPFAM" id="SSF82153">
    <property type="entry name" value="FAS1 domain"/>
    <property type="match status" value="1"/>
</dbReference>
<dbReference type="Gene3D" id="2.30.180.10">
    <property type="entry name" value="FAS1 domain"/>
    <property type="match status" value="1"/>
</dbReference>
<evidence type="ECO:0008006" key="3">
    <source>
        <dbReference type="Google" id="ProtNLM"/>
    </source>
</evidence>
<reference evidence="1" key="1">
    <citation type="submission" date="2023-03" db="EMBL/GenBank/DDBJ databases">
        <title>Andean soil-derived lignocellulolytic bacterial consortium as a source of novel taxa and putative plastic-active enzymes.</title>
        <authorList>
            <person name="Diaz-Garcia L."/>
            <person name="Chuvochina M."/>
            <person name="Feuerriegel G."/>
            <person name="Bunk B."/>
            <person name="Sproer C."/>
            <person name="Streit W.R."/>
            <person name="Rodriguez L.M."/>
            <person name="Overmann J."/>
            <person name="Jimenez D.J."/>
        </authorList>
    </citation>
    <scope>NUCLEOTIDE SEQUENCE</scope>
    <source>
        <strain evidence="1">MAG 3858</strain>
    </source>
</reference>
<accession>A0AAJ6B6W7</accession>
<organism evidence="1 2">
    <name type="scientific">Candidatus Pedobacter colombiensis</name>
    <dbReference type="NCBI Taxonomy" id="3121371"/>
    <lineage>
        <taxon>Bacteria</taxon>
        <taxon>Pseudomonadati</taxon>
        <taxon>Bacteroidota</taxon>
        <taxon>Sphingobacteriia</taxon>
        <taxon>Sphingobacteriales</taxon>
        <taxon>Sphingobacteriaceae</taxon>
        <taxon>Pedobacter</taxon>
    </lineage>
</organism>
<dbReference type="AlphaFoldDB" id="A0AAJ6B6W7"/>
<sequence length="235" mass="26267">MKNFKLNIGKLVALLCLSSALFGCTLFGLDMQKDTNRVPHTIDPHINKSAWEFIKERATTGDKTFERLMAAIVYSEIDTMEYMKPNRTFILLNKDAVGKASVGVWPNFLVAAKTPTAWTAYPKEFVKNYLLYMIVDGIYDHYTLPPTESVKAQTLSPKGYWNTLPAGITLAGFAPNPESTIYFRIASISPGSQQDYPVVINDNTNYVRTSDIVATNGTIHVVEKFVTPVLPTILY</sequence>
<evidence type="ECO:0000313" key="2">
    <source>
        <dbReference type="Proteomes" id="UP001214530"/>
    </source>
</evidence>